<keyword evidence="5 12" id="KW-0812">Transmembrane</keyword>
<keyword evidence="14" id="KW-1185">Reference proteome</keyword>
<evidence type="ECO:0000313" key="13">
    <source>
        <dbReference type="EMBL" id="KAK9937707.1"/>
    </source>
</evidence>
<evidence type="ECO:0000256" key="5">
    <source>
        <dbReference type="ARBA" id="ARBA00022692"/>
    </source>
</evidence>
<comment type="cofactor">
    <cofactor evidence="1">
        <name>heme</name>
        <dbReference type="ChEBI" id="CHEBI:30413"/>
    </cofactor>
</comment>
<evidence type="ECO:0000313" key="14">
    <source>
        <dbReference type="Proteomes" id="UP001457282"/>
    </source>
</evidence>
<keyword evidence="4" id="KW-0349">Heme</keyword>
<dbReference type="Pfam" id="PF00067">
    <property type="entry name" value="p450"/>
    <property type="match status" value="1"/>
</dbReference>
<evidence type="ECO:0000256" key="2">
    <source>
        <dbReference type="ARBA" id="ARBA00004167"/>
    </source>
</evidence>
<comment type="subcellular location">
    <subcellularLocation>
        <location evidence="2">Membrane</location>
        <topology evidence="2">Single-pass membrane protein</topology>
    </subcellularLocation>
</comment>
<dbReference type="PANTHER" id="PTHR24282">
    <property type="entry name" value="CYTOCHROME P450 FAMILY MEMBER"/>
    <property type="match status" value="1"/>
</dbReference>
<keyword evidence="10" id="KW-0503">Monooxygenase</keyword>
<evidence type="ECO:0000256" key="8">
    <source>
        <dbReference type="ARBA" id="ARBA00023002"/>
    </source>
</evidence>
<dbReference type="AlphaFoldDB" id="A0AAW1XLR2"/>
<protein>
    <recommendedName>
        <fullName evidence="15">Cytochrome P450 CYP72A219-like</fullName>
    </recommendedName>
</protein>
<name>A0AAW1XLR2_RUBAR</name>
<sequence>MEVTVATWVALSLVFVSIIVRWAWSVLDWVWLKPKKLEICLRKQGLKGNSYRLLYGDMMEKYILHKQANSKPMNLSTSHDIAPRLIPLVEQTVKTYGKNSFVWNGPIPRVIIMNSEDLKDVFTKLDDFQKPKSNPLLKLLATGLATYEGDKWAKHRRIINPAFHLEKLKQMLPAFYISIDEMIKKWESLASKEGSSCELDIWPSLQNLTADVISRTAFGSTYQEGMKIFELLKEQEGYAIKSMQSVYILGWRFLPTKMNKRMKKIDKEIKGLLKELQDRARQEVLQVFGSNKPDFDGLPHLKVVTMILLEVLRLYPAVVMINRTTQKKTQLGRFSLPAGVQYGAPIILQKR</sequence>
<evidence type="ECO:0000256" key="12">
    <source>
        <dbReference type="SAM" id="Phobius"/>
    </source>
</evidence>
<dbReference type="GO" id="GO:0016020">
    <property type="term" value="C:membrane"/>
    <property type="evidence" value="ECO:0007669"/>
    <property type="project" value="UniProtKB-SubCell"/>
</dbReference>
<dbReference type="GO" id="GO:0005506">
    <property type="term" value="F:iron ion binding"/>
    <property type="evidence" value="ECO:0007669"/>
    <property type="project" value="InterPro"/>
</dbReference>
<dbReference type="PANTHER" id="PTHR24282:SF255">
    <property type="entry name" value="CYTOCHROME P450 72A11-RELATED"/>
    <property type="match status" value="1"/>
</dbReference>
<dbReference type="Gene3D" id="1.10.630.10">
    <property type="entry name" value="Cytochrome P450"/>
    <property type="match status" value="2"/>
</dbReference>
<dbReference type="InterPro" id="IPR001128">
    <property type="entry name" value="Cyt_P450"/>
</dbReference>
<keyword evidence="11 12" id="KW-0472">Membrane</keyword>
<keyword evidence="6" id="KW-0479">Metal-binding</keyword>
<dbReference type="GO" id="GO:0020037">
    <property type="term" value="F:heme binding"/>
    <property type="evidence" value="ECO:0007669"/>
    <property type="project" value="InterPro"/>
</dbReference>
<comment type="caution">
    <text evidence="13">The sequence shown here is derived from an EMBL/GenBank/DDBJ whole genome shotgun (WGS) entry which is preliminary data.</text>
</comment>
<evidence type="ECO:0000256" key="9">
    <source>
        <dbReference type="ARBA" id="ARBA00023004"/>
    </source>
</evidence>
<dbReference type="Proteomes" id="UP001457282">
    <property type="component" value="Unassembled WGS sequence"/>
</dbReference>
<dbReference type="EMBL" id="JBEDUW010000003">
    <property type="protein sequence ID" value="KAK9937707.1"/>
    <property type="molecule type" value="Genomic_DNA"/>
</dbReference>
<evidence type="ECO:0000256" key="3">
    <source>
        <dbReference type="ARBA" id="ARBA00010617"/>
    </source>
</evidence>
<organism evidence="13 14">
    <name type="scientific">Rubus argutus</name>
    <name type="common">Southern blackberry</name>
    <dbReference type="NCBI Taxonomy" id="59490"/>
    <lineage>
        <taxon>Eukaryota</taxon>
        <taxon>Viridiplantae</taxon>
        <taxon>Streptophyta</taxon>
        <taxon>Embryophyta</taxon>
        <taxon>Tracheophyta</taxon>
        <taxon>Spermatophyta</taxon>
        <taxon>Magnoliopsida</taxon>
        <taxon>eudicotyledons</taxon>
        <taxon>Gunneridae</taxon>
        <taxon>Pentapetalae</taxon>
        <taxon>rosids</taxon>
        <taxon>fabids</taxon>
        <taxon>Rosales</taxon>
        <taxon>Rosaceae</taxon>
        <taxon>Rosoideae</taxon>
        <taxon>Rosoideae incertae sedis</taxon>
        <taxon>Rubus</taxon>
    </lineage>
</organism>
<evidence type="ECO:0000256" key="10">
    <source>
        <dbReference type="ARBA" id="ARBA00023033"/>
    </source>
</evidence>
<dbReference type="SUPFAM" id="SSF48264">
    <property type="entry name" value="Cytochrome P450"/>
    <property type="match status" value="1"/>
</dbReference>
<comment type="similarity">
    <text evidence="3">Belongs to the cytochrome P450 family.</text>
</comment>
<proteinExistence type="inferred from homology"/>
<keyword evidence="8" id="KW-0560">Oxidoreductase</keyword>
<evidence type="ECO:0000256" key="4">
    <source>
        <dbReference type="ARBA" id="ARBA00022617"/>
    </source>
</evidence>
<dbReference type="PRINTS" id="PR00464">
    <property type="entry name" value="EP450II"/>
</dbReference>
<evidence type="ECO:0000256" key="11">
    <source>
        <dbReference type="ARBA" id="ARBA00023136"/>
    </source>
</evidence>
<keyword evidence="7 12" id="KW-1133">Transmembrane helix</keyword>
<dbReference type="InterPro" id="IPR002402">
    <property type="entry name" value="Cyt_P450_E_grp-II"/>
</dbReference>
<evidence type="ECO:0008006" key="15">
    <source>
        <dbReference type="Google" id="ProtNLM"/>
    </source>
</evidence>
<dbReference type="InterPro" id="IPR036396">
    <property type="entry name" value="Cyt_P450_sf"/>
</dbReference>
<evidence type="ECO:0000256" key="6">
    <source>
        <dbReference type="ARBA" id="ARBA00022723"/>
    </source>
</evidence>
<evidence type="ECO:0000256" key="1">
    <source>
        <dbReference type="ARBA" id="ARBA00001971"/>
    </source>
</evidence>
<keyword evidence="9" id="KW-0408">Iron</keyword>
<dbReference type="GO" id="GO:0004497">
    <property type="term" value="F:monooxygenase activity"/>
    <property type="evidence" value="ECO:0007669"/>
    <property type="project" value="UniProtKB-KW"/>
</dbReference>
<dbReference type="InterPro" id="IPR050665">
    <property type="entry name" value="Cytochrome_P450_Monooxygen"/>
</dbReference>
<evidence type="ECO:0000256" key="7">
    <source>
        <dbReference type="ARBA" id="ARBA00022989"/>
    </source>
</evidence>
<reference evidence="13 14" key="1">
    <citation type="journal article" date="2023" name="G3 (Bethesda)">
        <title>A chromosome-length genome assembly and annotation of blackberry (Rubus argutus, cv. 'Hillquist').</title>
        <authorList>
            <person name="Bruna T."/>
            <person name="Aryal R."/>
            <person name="Dudchenko O."/>
            <person name="Sargent D.J."/>
            <person name="Mead D."/>
            <person name="Buti M."/>
            <person name="Cavallini A."/>
            <person name="Hytonen T."/>
            <person name="Andres J."/>
            <person name="Pham M."/>
            <person name="Weisz D."/>
            <person name="Mascagni F."/>
            <person name="Usai G."/>
            <person name="Natali L."/>
            <person name="Bassil N."/>
            <person name="Fernandez G.E."/>
            <person name="Lomsadze A."/>
            <person name="Armour M."/>
            <person name="Olukolu B."/>
            <person name="Poorten T."/>
            <person name="Britton C."/>
            <person name="Davik J."/>
            <person name="Ashrafi H."/>
            <person name="Aiden E.L."/>
            <person name="Borodovsky M."/>
            <person name="Worthington M."/>
        </authorList>
    </citation>
    <scope>NUCLEOTIDE SEQUENCE [LARGE SCALE GENOMIC DNA]</scope>
    <source>
        <strain evidence="13">PI 553951</strain>
    </source>
</reference>
<accession>A0AAW1XLR2</accession>
<feature type="transmembrane region" description="Helical" evidence="12">
    <location>
        <begin position="6"/>
        <end position="32"/>
    </location>
</feature>
<dbReference type="GO" id="GO:0016705">
    <property type="term" value="F:oxidoreductase activity, acting on paired donors, with incorporation or reduction of molecular oxygen"/>
    <property type="evidence" value="ECO:0007669"/>
    <property type="project" value="InterPro"/>
</dbReference>
<gene>
    <name evidence="13" type="ORF">M0R45_014479</name>
</gene>